<name>A0A6J5SFI0_9CAUD</name>
<dbReference type="Gene3D" id="3.30.420.10">
    <property type="entry name" value="Ribonuclease H-like superfamily/Ribonuclease H"/>
    <property type="match status" value="1"/>
</dbReference>
<proteinExistence type="predicted"/>
<organism evidence="3">
    <name type="scientific">uncultured Caudovirales phage</name>
    <dbReference type="NCBI Taxonomy" id="2100421"/>
    <lineage>
        <taxon>Viruses</taxon>
        <taxon>Duplodnaviria</taxon>
        <taxon>Heunggongvirae</taxon>
        <taxon>Uroviricota</taxon>
        <taxon>Caudoviricetes</taxon>
        <taxon>Peduoviridae</taxon>
        <taxon>Maltschvirus</taxon>
        <taxon>Maltschvirus maltsch</taxon>
    </lineage>
</organism>
<dbReference type="GO" id="GO:0003676">
    <property type="term" value="F:nucleic acid binding"/>
    <property type="evidence" value="ECO:0007669"/>
    <property type="project" value="InterPro"/>
</dbReference>
<sequence length="258" mass="29113">MKATLPMAKILLYDIETSPIISYNWGIWDQNAIEVIEDWQILCFAYKWLGDDGVTVVGQDDFRSYTPGVNNDFMVVAKLWQLFDEADVVIAHNGDSFDQKKAQARMMAHDLTPPSPYKQLDTKKIAKRYAAFTSNKLSDLAKKFGIALKDDPGGFATWKGCMAGDAPSWAKMKEYNRQDVVVLEELYLKLRPWINSHPAMNILDGRPEACPKCGEGPLEKRGTLKINSASSVQRYRCKSCGGWSQSRKNTKSDVQFVN</sequence>
<dbReference type="EMBL" id="LR797394">
    <property type="protein sequence ID" value="CAB4212956.1"/>
    <property type="molecule type" value="Genomic_DNA"/>
</dbReference>
<gene>
    <name evidence="2" type="ORF">UFOVP1085_32</name>
    <name evidence="3" type="ORF">UFOVP1439_52</name>
</gene>
<dbReference type="Pfam" id="PF13482">
    <property type="entry name" value="RNase_H_2"/>
    <property type="match status" value="1"/>
</dbReference>
<dbReference type="InterPro" id="IPR012337">
    <property type="entry name" value="RNaseH-like_sf"/>
</dbReference>
<accession>A0A6J5SFI0</accession>
<reference evidence="3" key="1">
    <citation type="submission" date="2020-05" db="EMBL/GenBank/DDBJ databases">
        <authorList>
            <person name="Chiriac C."/>
            <person name="Salcher M."/>
            <person name="Ghai R."/>
            <person name="Kavagutti S V."/>
        </authorList>
    </citation>
    <scope>NUCLEOTIDE SEQUENCE</scope>
</reference>
<evidence type="ECO:0000313" key="2">
    <source>
        <dbReference type="EMBL" id="CAB4182994.1"/>
    </source>
</evidence>
<protein>
    <submittedName>
        <fullName evidence="3">Ribonuclease H-like domain containing protein</fullName>
    </submittedName>
</protein>
<dbReference type="InterPro" id="IPR038720">
    <property type="entry name" value="YprB_RNase_H-like_dom"/>
</dbReference>
<dbReference type="SUPFAM" id="SSF53098">
    <property type="entry name" value="Ribonuclease H-like"/>
    <property type="match status" value="1"/>
</dbReference>
<evidence type="ECO:0000259" key="1">
    <source>
        <dbReference type="Pfam" id="PF13482"/>
    </source>
</evidence>
<evidence type="ECO:0000313" key="3">
    <source>
        <dbReference type="EMBL" id="CAB4212956.1"/>
    </source>
</evidence>
<feature type="domain" description="YprB ribonuclease H-like" evidence="1">
    <location>
        <begin position="53"/>
        <end position="189"/>
    </location>
</feature>
<dbReference type="InterPro" id="IPR036397">
    <property type="entry name" value="RNaseH_sf"/>
</dbReference>
<dbReference type="EMBL" id="LR797026">
    <property type="protein sequence ID" value="CAB4182994.1"/>
    <property type="molecule type" value="Genomic_DNA"/>
</dbReference>